<evidence type="ECO:0000313" key="1">
    <source>
        <dbReference type="Ensembl" id="ENSPCLP00000022841.1"/>
    </source>
</evidence>
<dbReference type="OMA" id="EEMFYAR"/>
<dbReference type="PANTHER" id="PTHR14499">
    <property type="entry name" value="POTASSIUM CHANNEL TETRAMERIZATION DOMAIN-CONTAINING"/>
    <property type="match status" value="1"/>
</dbReference>
<evidence type="ECO:0008006" key="3">
    <source>
        <dbReference type="Google" id="ProtNLM"/>
    </source>
</evidence>
<dbReference type="Gene3D" id="3.30.710.10">
    <property type="entry name" value="Potassium Channel Kv1.1, Chain A"/>
    <property type="match status" value="2"/>
</dbReference>
<reference evidence="1" key="1">
    <citation type="submission" date="2025-08" db="UniProtKB">
        <authorList>
            <consortium name="Ensembl"/>
        </authorList>
    </citation>
    <scope>IDENTIFICATION</scope>
</reference>
<keyword evidence="2" id="KW-1185">Reference proteome</keyword>
<name>A0A669R4P0_PHACC</name>
<sequence>VDTPLLDTEEEVNYCFLPLDLVRKYPMLVNDDNLLWLLENAALIECDYSEFRFIVNFLRSKKMLLPDDFSNIDALEEEALTLGIPELTEAVRIYRGCGVTSLHGAGRRAARYAMALGLLQHYPDSALGQLLVGSDPARRRLHVCGSGVLFQHARNWLGTCRLPLTENISEIQELCAYLDKGDISYEPMKEALKCYLKQQMPSENWSAEVSVCTLHQIVKVYVGSNWYETYLQTLLKYPELLSNDKKVCWIMYGQSLLIHGDGQMFRHVLNFLRLGKLFLPAEFKEWPLFCQEAEEYRIPSLLEALHHCDEYRLWIQNKELRNEDSFPCRVPWNKEPEFSKDPKEVRLGFQKALPWKALMNIEWCEQRRFQTVQHQCWIARAGLSTVKSSLRLESPTRKRGMRSSLRKQAENKDLATDILKLLSLVKEWGTMNSKRWDSQHVKVSDGCVTGTMPPHGTPEQDRGVKASIACSAGKMSSAIQENELKLFVQHYCMGFATEPKLYQFTEPRDSQCTKALQEAHRNVGVILKVEHPPVIGSDGCIKAADSWLTEMWNAATTSFFPDGFVDVFLADTIFLRFALSHEEMFYARKCHFFLTDVILDSIKQKDPKEITAKVMTLVNRLWTQQITPKVFVDDLLSTEYFKGDRNVREQLLKWVEVSSTRHQVML</sequence>
<reference evidence="1" key="2">
    <citation type="submission" date="2025-09" db="UniProtKB">
        <authorList>
            <consortium name="Ensembl"/>
        </authorList>
    </citation>
    <scope>IDENTIFICATION</scope>
</reference>
<evidence type="ECO:0000313" key="2">
    <source>
        <dbReference type="Proteomes" id="UP000472261"/>
    </source>
</evidence>
<dbReference type="AlphaFoldDB" id="A0A669R4P0"/>
<proteinExistence type="predicted"/>
<dbReference type="PANTHER" id="PTHR14499:SF20">
    <property type="entry name" value="BTB_POZ DOMAIN-CONTAINING PROTEIN KCTD19"/>
    <property type="match status" value="1"/>
</dbReference>
<accession>A0A669R4P0</accession>
<dbReference type="Ensembl" id="ENSPCLT00000031635.1">
    <property type="protein sequence ID" value="ENSPCLP00000022841.1"/>
    <property type="gene ID" value="ENSPCLG00000020088.1"/>
</dbReference>
<protein>
    <recommendedName>
        <fullName evidence="3">Potassium channel tetramerization domain containing 19</fullName>
    </recommendedName>
</protein>
<dbReference type="InterPro" id="IPR011333">
    <property type="entry name" value="SKP1/BTB/POZ_sf"/>
</dbReference>
<dbReference type="Proteomes" id="UP000472261">
    <property type="component" value="Unplaced"/>
</dbReference>
<dbReference type="SUPFAM" id="SSF54695">
    <property type="entry name" value="POZ domain"/>
    <property type="match status" value="2"/>
</dbReference>
<organism evidence="1 2">
    <name type="scientific">Phasianus colchicus</name>
    <name type="common">Common pheasant</name>
    <dbReference type="NCBI Taxonomy" id="9054"/>
    <lineage>
        <taxon>Eukaryota</taxon>
        <taxon>Metazoa</taxon>
        <taxon>Chordata</taxon>
        <taxon>Craniata</taxon>
        <taxon>Vertebrata</taxon>
        <taxon>Euteleostomi</taxon>
        <taxon>Archelosauria</taxon>
        <taxon>Archosauria</taxon>
        <taxon>Dinosauria</taxon>
        <taxon>Saurischia</taxon>
        <taxon>Theropoda</taxon>
        <taxon>Coelurosauria</taxon>
        <taxon>Aves</taxon>
        <taxon>Neognathae</taxon>
        <taxon>Galloanserae</taxon>
        <taxon>Galliformes</taxon>
        <taxon>Phasianidae</taxon>
        <taxon>Phasianinae</taxon>
        <taxon>Phasianus</taxon>
    </lineage>
</organism>
<dbReference type="CDD" id="cd18374">
    <property type="entry name" value="BTB2_POZ_KCTD19"/>
    <property type="match status" value="1"/>
</dbReference>